<accession>A0A224Y6I8</accession>
<dbReference type="AlphaFoldDB" id="A0A224Y6I8"/>
<protein>
    <submittedName>
        <fullName evidence="2">Uncharacterized protein</fullName>
    </submittedName>
</protein>
<keyword evidence="1" id="KW-0812">Transmembrane</keyword>
<feature type="transmembrane region" description="Helical" evidence="1">
    <location>
        <begin position="59"/>
        <end position="80"/>
    </location>
</feature>
<keyword evidence="1" id="KW-1133">Transmembrane helix</keyword>
<dbReference type="EMBL" id="GFPF01002062">
    <property type="protein sequence ID" value="MAA13208.1"/>
    <property type="molecule type" value="Transcribed_RNA"/>
</dbReference>
<name>A0A224Y6I8_9ACAR</name>
<keyword evidence="1" id="KW-0472">Membrane</keyword>
<feature type="transmembrane region" description="Helical" evidence="1">
    <location>
        <begin position="92"/>
        <end position="110"/>
    </location>
</feature>
<reference evidence="2" key="1">
    <citation type="journal article" date="2017" name="Parasit. Vectors">
        <title>Sialotranscriptomics of Rhipicephalus zambeziensis reveals intricate expression profiles of secretory proteins and suggests tight temporal transcriptional regulation during blood-feeding.</title>
        <authorList>
            <person name="de Castro M.H."/>
            <person name="de Klerk D."/>
            <person name="Pienaar R."/>
            <person name="Rees D.J.G."/>
            <person name="Mans B.J."/>
        </authorList>
    </citation>
    <scope>NUCLEOTIDE SEQUENCE</scope>
    <source>
        <tissue evidence="2">Salivary glands</tissue>
    </source>
</reference>
<organism evidence="2">
    <name type="scientific">Rhipicephalus zambeziensis</name>
    <dbReference type="NCBI Taxonomy" id="60191"/>
    <lineage>
        <taxon>Eukaryota</taxon>
        <taxon>Metazoa</taxon>
        <taxon>Ecdysozoa</taxon>
        <taxon>Arthropoda</taxon>
        <taxon>Chelicerata</taxon>
        <taxon>Arachnida</taxon>
        <taxon>Acari</taxon>
        <taxon>Parasitiformes</taxon>
        <taxon>Ixodida</taxon>
        <taxon>Ixodoidea</taxon>
        <taxon>Ixodidae</taxon>
        <taxon>Rhipicephalinae</taxon>
        <taxon>Rhipicephalus</taxon>
        <taxon>Rhipicephalus</taxon>
    </lineage>
</organism>
<evidence type="ECO:0000256" key="1">
    <source>
        <dbReference type="SAM" id="Phobius"/>
    </source>
</evidence>
<feature type="transmembrane region" description="Helical" evidence="1">
    <location>
        <begin position="20"/>
        <end position="39"/>
    </location>
</feature>
<evidence type="ECO:0000313" key="2">
    <source>
        <dbReference type="EMBL" id="MAA13208.1"/>
    </source>
</evidence>
<proteinExistence type="predicted"/>
<sequence length="150" mass="16765">MSGKAEADRVPRTMCMLNTACEMVLLGILSLVKNGLLLNDAVKSDHSGGQRSAGKVFNIVYYALSAIMALWLILAVLASFKTGIPRYSEAAQWRALLCLFWQMALFFWVGRGTHNVMHWTYSHEESFGGLVKWTTTTTESWPDDTVKESV</sequence>